<accession>A0A1R0GMV2</accession>
<evidence type="ECO:0000313" key="2">
    <source>
        <dbReference type="Proteomes" id="UP000187455"/>
    </source>
</evidence>
<dbReference type="EMBL" id="LSSL01006947">
    <property type="protein sequence ID" value="OLY78225.1"/>
    <property type="molecule type" value="Genomic_DNA"/>
</dbReference>
<proteinExistence type="predicted"/>
<organism evidence="1 2">
    <name type="scientific">Smittium mucronatum</name>
    <dbReference type="NCBI Taxonomy" id="133383"/>
    <lineage>
        <taxon>Eukaryota</taxon>
        <taxon>Fungi</taxon>
        <taxon>Fungi incertae sedis</taxon>
        <taxon>Zoopagomycota</taxon>
        <taxon>Kickxellomycotina</taxon>
        <taxon>Harpellomycetes</taxon>
        <taxon>Harpellales</taxon>
        <taxon>Legeriomycetaceae</taxon>
        <taxon>Smittium</taxon>
    </lineage>
</organism>
<reference evidence="1 2" key="1">
    <citation type="journal article" date="2016" name="Mol. Biol. Evol.">
        <title>Genome-Wide Survey of Gut Fungi (Harpellales) Reveals the First Horizontally Transferred Ubiquitin Gene from a Mosquito Host.</title>
        <authorList>
            <person name="Wang Y."/>
            <person name="White M.M."/>
            <person name="Kvist S."/>
            <person name="Moncalvo J.M."/>
        </authorList>
    </citation>
    <scope>NUCLEOTIDE SEQUENCE [LARGE SCALE GENOMIC DNA]</scope>
    <source>
        <strain evidence="1 2">ALG-7-W6</strain>
    </source>
</reference>
<name>A0A1R0GMV2_9FUNG</name>
<gene>
    <name evidence="1" type="ORF">AYI68_g7731</name>
</gene>
<evidence type="ECO:0000313" key="1">
    <source>
        <dbReference type="EMBL" id="OLY78225.1"/>
    </source>
</evidence>
<protein>
    <submittedName>
        <fullName evidence="1">Uncharacterized protein</fullName>
    </submittedName>
</protein>
<dbReference type="AlphaFoldDB" id="A0A1R0GMV2"/>
<keyword evidence="2" id="KW-1185">Reference proteome</keyword>
<dbReference type="Proteomes" id="UP000187455">
    <property type="component" value="Unassembled WGS sequence"/>
</dbReference>
<comment type="caution">
    <text evidence="1">The sequence shown here is derived from an EMBL/GenBank/DDBJ whole genome shotgun (WGS) entry which is preliminary data.</text>
</comment>
<sequence length="138" mass="16014">MINYTEMRDKNEYLQDDECFNENDFYQVKKQVKYLCNGDQCNISFNKSSNNPENITSEIYVSCRKFRGASETRSAIIKIFSLIYNYKSSYCTRGYSGGGDCTTHFNCEKKRIGSRYHSSQIRKEINNGGSNCRVLIIL</sequence>